<name>A0A2N8KRL1_9BURK</name>
<keyword evidence="1" id="KW-0812">Transmembrane</keyword>
<feature type="transmembrane region" description="Helical" evidence="1">
    <location>
        <begin position="96"/>
        <end position="116"/>
    </location>
</feature>
<evidence type="ECO:0000256" key="1">
    <source>
        <dbReference type="SAM" id="Phobius"/>
    </source>
</evidence>
<sequence length="301" mass="33731">MSALSTVPAWLQQRWHFETSPWAALRRFGLATGLVLLLLFWLQPFGGERYRAPWWALRLLGYGVCLLLAVLPMRAWALRRRARQPLWRLQDELQALAIWAACSAGLSYAHSCWLVSPRTPSWVDFFMFSLVFALPFLLMLLPLLLWQGRADVLAVQLAAPTAENQASTTAPAAGTSPQIVVQGRNRDEQLCFRREQLVCAQAQQNYVRLQLEAEDGSGIQAHLLRLPLGELAASLAAGETACWRVHRSWLVAPERVQAWVQTGRQRQLRLRGLDALIPVSADFELPAELPSAGLDAAQIRP</sequence>
<proteinExistence type="predicted"/>
<accession>A0A2N8KRL1</accession>
<reference evidence="3 4" key="1">
    <citation type="submission" date="2018-01" db="EMBL/GenBank/DDBJ databases">
        <title>Draft genome sequence of Paucibacter aquatile CR182 isolated from freshwater of the Nakdong River.</title>
        <authorList>
            <person name="Choi A."/>
            <person name="Chung E.J."/>
        </authorList>
    </citation>
    <scope>NUCLEOTIDE SEQUENCE [LARGE SCALE GENOMIC DNA]</scope>
    <source>
        <strain evidence="3 4">CR182</strain>
    </source>
</reference>
<feature type="transmembrane region" description="Helical" evidence="1">
    <location>
        <begin position="122"/>
        <end position="146"/>
    </location>
</feature>
<gene>
    <name evidence="3" type="ORF">C1O66_20215</name>
</gene>
<dbReference type="RefSeq" id="WP_102769839.1">
    <property type="nucleotide sequence ID" value="NZ_POSP01000004.1"/>
</dbReference>
<dbReference type="SMART" id="SM00850">
    <property type="entry name" value="LytTR"/>
    <property type="match status" value="1"/>
</dbReference>
<feature type="transmembrane region" description="Helical" evidence="1">
    <location>
        <begin position="54"/>
        <end position="76"/>
    </location>
</feature>
<evidence type="ECO:0000313" key="3">
    <source>
        <dbReference type="EMBL" id="PND36062.1"/>
    </source>
</evidence>
<keyword evidence="1" id="KW-1133">Transmembrane helix</keyword>
<keyword evidence="4" id="KW-1185">Reference proteome</keyword>
<evidence type="ECO:0000259" key="2">
    <source>
        <dbReference type="SMART" id="SM00850"/>
    </source>
</evidence>
<dbReference type="EMBL" id="POSP01000004">
    <property type="protein sequence ID" value="PND36062.1"/>
    <property type="molecule type" value="Genomic_DNA"/>
</dbReference>
<dbReference type="Proteomes" id="UP000235916">
    <property type="component" value="Unassembled WGS sequence"/>
</dbReference>
<feature type="domain" description="HTH LytTR-type" evidence="2">
    <location>
        <begin position="187"/>
        <end position="284"/>
    </location>
</feature>
<protein>
    <recommendedName>
        <fullName evidence="2">HTH LytTR-type domain-containing protein</fullName>
    </recommendedName>
</protein>
<keyword evidence="1" id="KW-0472">Membrane</keyword>
<feature type="transmembrane region" description="Helical" evidence="1">
    <location>
        <begin position="24"/>
        <end position="42"/>
    </location>
</feature>
<comment type="caution">
    <text evidence="3">The sequence shown here is derived from an EMBL/GenBank/DDBJ whole genome shotgun (WGS) entry which is preliminary data.</text>
</comment>
<dbReference type="AlphaFoldDB" id="A0A2N8KRL1"/>
<evidence type="ECO:0000313" key="4">
    <source>
        <dbReference type="Proteomes" id="UP000235916"/>
    </source>
</evidence>
<dbReference type="InterPro" id="IPR007492">
    <property type="entry name" value="LytTR_DNA-bd_dom"/>
</dbReference>
<organism evidence="3 4">
    <name type="scientific">Kinneretia aquatilis</name>
    <dbReference type="NCBI Taxonomy" id="2070761"/>
    <lineage>
        <taxon>Bacteria</taxon>
        <taxon>Pseudomonadati</taxon>
        <taxon>Pseudomonadota</taxon>
        <taxon>Betaproteobacteria</taxon>
        <taxon>Burkholderiales</taxon>
        <taxon>Sphaerotilaceae</taxon>
        <taxon>Roseateles</taxon>
    </lineage>
</organism>
<dbReference type="GO" id="GO:0003677">
    <property type="term" value="F:DNA binding"/>
    <property type="evidence" value="ECO:0007669"/>
    <property type="project" value="InterPro"/>
</dbReference>